<dbReference type="SMART" id="SM00225">
    <property type="entry name" value="BTB"/>
    <property type="match status" value="1"/>
</dbReference>
<name>A0A8H3CM21_9AGAM</name>
<evidence type="ECO:0000313" key="3">
    <source>
        <dbReference type="Proteomes" id="UP000663888"/>
    </source>
</evidence>
<dbReference type="InterPro" id="IPR000210">
    <property type="entry name" value="BTB/POZ_dom"/>
</dbReference>
<dbReference type="InterPro" id="IPR011333">
    <property type="entry name" value="SKP1/BTB/POZ_sf"/>
</dbReference>
<gene>
    <name evidence="2" type="ORF">RDB_LOCUS135541</name>
</gene>
<feature type="domain" description="BTB" evidence="1">
    <location>
        <begin position="16"/>
        <end position="48"/>
    </location>
</feature>
<evidence type="ECO:0000259" key="1">
    <source>
        <dbReference type="PROSITE" id="PS50097"/>
    </source>
</evidence>
<dbReference type="SUPFAM" id="SSF54695">
    <property type="entry name" value="POZ domain"/>
    <property type="match status" value="1"/>
</dbReference>
<dbReference type="Proteomes" id="UP000663888">
    <property type="component" value="Unassembled WGS sequence"/>
</dbReference>
<protein>
    <recommendedName>
        <fullName evidence="1">BTB domain-containing protein</fullName>
    </recommendedName>
</protein>
<dbReference type="PROSITE" id="PS50097">
    <property type="entry name" value="BTB"/>
    <property type="match status" value="1"/>
</dbReference>
<dbReference type="Pfam" id="PF00651">
    <property type="entry name" value="BTB"/>
    <property type="match status" value="1"/>
</dbReference>
<comment type="caution">
    <text evidence="2">The sequence shown here is derived from an EMBL/GenBank/DDBJ whole genome shotgun (WGS) entry which is preliminary data.</text>
</comment>
<dbReference type="Gene3D" id="3.30.710.10">
    <property type="entry name" value="Potassium Channel Kv1.1, Chain A"/>
    <property type="match status" value="1"/>
</dbReference>
<evidence type="ECO:0000313" key="2">
    <source>
        <dbReference type="EMBL" id="CAE6488475.1"/>
    </source>
</evidence>
<organism evidence="2 3">
    <name type="scientific">Rhizoctonia solani</name>
    <dbReference type="NCBI Taxonomy" id="456999"/>
    <lineage>
        <taxon>Eukaryota</taxon>
        <taxon>Fungi</taxon>
        <taxon>Dikarya</taxon>
        <taxon>Basidiomycota</taxon>
        <taxon>Agaricomycotina</taxon>
        <taxon>Agaricomycetes</taxon>
        <taxon>Cantharellales</taxon>
        <taxon>Ceratobasidiaceae</taxon>
        <taxon>Rhizoctonia</taxon>
    </lineage>
</organism>
<dbReference type="EMBL" id="CAJMWX010001429">
    <property type="protein sequence ID" value="CAE6488475.1"/>
    <property type="molecule type" value="Genomic_DNA"/>
</dbReference>
<reference evidence="2" key="1">
    <citation type="submission" date="2021-01" db="EMBL/GenBank/DDBJ databases">
        <authorList>
            <person name="Kaushik A."/>
        </authorList>
    </citation>
    <scope>NUCLEOTIDE SEQUENCE</scope>
    <source>
        <strain evidence="2">AG4-R118</strain>
    </source>
</reference>
<dbReference type="AlphaFoldDB" id="A0A8H3CM21"/>
<proteinExistence type="predicted"/>
<dbReference type="CDD" id="cd18186">
    <property type="entry name" value="BTB_POZ_ZBTB_KLHL-like"/>
    <property type="match status" value="1"/>
</dbReference>
<accession>A0A8H3CM21</accession>
<sequence length="312" mass="34758">MAPTPSRHAKYYFEEGNVVLLTSDKTLFRLHKLVLRLHSTFFEDMFKNAQLPTKNEKGQEVPVDGSSDEHPIEFGGHTLAALYDSELEAICAVLYEMPLTPASELKVDQATSLLRAASKFQFESIQAKAVQRLDRAVISPAKRYGFAIDCIVEGWVLRSYLDICTSACPPSIELFEEFSQRNETNKLPSLMLIREEYRGKLLVYVHGTNLHPYPSTASQDSQTSVCHGCLAKIKQLLLRILTTGGVADLDGADTTQLPLLEHRLLKGMQPKSNGETPVSICGDCRLKERAVVTQILGINGLTDEVRKVMHLI</sequence>